<dbReference type="PANTHER" id="PTHR43693:SF1">
    <property type="entry name" value="PROTEIN PHOSPHATASE CHEZ"/>
    <property type="match status" value="1"/>
</dbReference>
<accession>A0A094WKI8</accession>
<organism evidence="4 6">
    <name type="scientific">Alkalihalobacillus alcalophilus ATCC 27647 = CGMCC 1.3604</name>
    <dbReference type="NCBI Taxonomy" id="1218173"/>
    <lineage>
        <taxon>Bacteria</taxon>
        <taxon>Bacillati</taxon>
        <taxon>Bacillota</taxon>
        <taxon>Bacilli</taxon>
        <taxon>Bacillales</taxon>
        <taxon>Bacillaceae</taxon>
        <taxon>Alkalihalobacillus</taxon>
    </lineage>
</organism>
<keyword evidence="1" id="KW-0145">Chemotaxis</keyword>
<keyword evidence="2" id="KW-0378">Hydrolase</keyword>
<evidence type="ECO:0000313" key="4">
    <source>
        <dbReference type="EMBL" id="KGA98229.1"/>
    </source>
</evidence>
<keyword evidence="6" id="KW-1185">Reference proteome</keyword>
<feature type="domain" description="CheC-like protein" evidence="3">
    <location>
        <begin position="13"/>
        <end position="44"/>
    </location>
</feature>
<dbReference type="GO" id="GO:0006935">
    <property type="term" value="P:chemotaxis"/>
    <property type="evidence" value="ECO:0007669"/>
    <property type="project" value="UniProtKB-KW"/>
</dbReference>
<evidence type="ECO:0000313" key="6">
    <source>
        <dbReference type="Proteomes" id="UP000002754"/>
    </source>
</evidence>
<dbReference type="PANTHER" id="PTHR43693">
    <property type="entry name" value="PROTEIN PHOSPHATASE CHEZ"/>
    <property type="match status" value="1"/>
</dbReference>
<dbReference type="eggNOG" id="COG1776">
    <property type="taxonomic scope" value="Bacteria"/>
</dbReference>
<sequence>MTFLDSLRSHHFDILKEVGNIGAAHAATALSKLIDTKIEMNVPAARLVSFQDLPETVGGAETEVVAIFLRFGGDASGSMFFLTSILDAERFVTKLIHKPFHLIGESEIEEIGISALHELGNILAGSYLSAFSDFTNLSLLPTVPQVSVDMAGAILHHGVLTISEVADYAILIETDMIDVKNKQQPINGQFFFIPDPLSFEVIFRSLGVSIHE</sequence>
<feature type="domain" description="CheC-like protein" evidence="3">
    <location>
        <begin position="112"/>
        <end position="147"/>
    </location>
</feature>
<reference evidence="4 6" key="1">
    <citation type="journal article" date="2014" name="Genome Announc.">
        <title>Draft Genome Sequence of Bacillus alcalophilus AV1934, a Classic Alkaliphile Isolated from Human Feces in 1934.</title>
        <authorList>
            <person name="Attie O."/>
            <person name="Jayaprakash A."/>
            <person name="Shah H."/>
            <person name="Paulsen I.T."/>
            <person name="Morino M."/>
            <person name="Takahashi Y."/>
            <person name="Narumi I."/>
            <person name="Sachidanandam R."/>
            <person name="Satoh K."/>
            <person name="Ito M."/>
            <person name="Krulwich T.A."/>
        </authorList>
    </citation>
    <scope>NUCLEOTIDE SEQUENCE [LARGE SCALE GENOMIC DNA]</scope>
    <source>
        <strain evidence="4 6">AV1934</strain>
    </source>
</reference>
<protein>
    <submittedName>
        <fullName evidence="4">Chemotaxis protein CheY</fullName>
    </submittedName>
</protein>
<dbReference type="GO" id="GO:0016787">
    <property type="term" value="F:hydrolase activity"/>
    <property type="evidence" value="ECO:0007669"/>
    <property type="project" value="UniProtKB-KW"/>
</dbReference>
<dbReference type="Pfam" id="PF04509">
    <property type="entry name" value="CheC"/>
    <property type="match status" value="2"/>
</dbReference>
<dbReference type="Proteomes" id="UP000297014">
    <property type="component" value="Unassembled WGS sequence"/>
</dbReference>
<dbReference type="Proteomes" id="UP000002754">
    <property type="component" value="Unassembled WGS sequence"/>
</dbReference>
<comment type="caution">
    <text evidence="4">The sequence shown here is derived from an EMBL/GenBank/DDBJ whole genome shotgun (WGS) entry which is preliminary data.</text>
</comment>
<dbReference type="InterPro" id="IPR028976">
    <property type="entry name" value="CheC-like_sf"/>
</dbReference>
<name>A0A094WKI8_ALKAL</name>
<dbReference type="RefSeq" id="WP_003320654.1">
    <property type="nucleotide sequence ID" value="NZ_ALPT02000013.1"/>
</dbReference>
<dbReference type="Gene3D" id="3.40.1550.10">
    <property type="entry name" value="CheC-like"/>
    <property type="match status" value="1"/>
</dbReference>
<dbReference type="EMBL" id="JALP01000071">
    <property type="protein sequence ID" value="THG91394.1"/>
    <property type="molecule type" value="Genomic_DNA"/>
</dbReference>
<reference evidence="5 7" key="2">
    <citation type="submission" date="2014-01" db="EMBL/GenBank/DDBJ databases">
        <title>Draft genome sequencing of Bacillus alcalophilus CGMCC 1.3604.</title>
        <authorList>
            <person name="Yang J."/>
            <person name="Diao L."/>
            <person name="Yang S."/>
        </authorList>
    </citation>
    <scope>NUCLEOTIDE SEQUENCE [LARGE SCALE GENOMIC DNA]</scope>
    <source>
        <strain evidence="5 7">CGMCC 1.3604</strain>
    </source>
</reference>
<dbReference type="EMBL" id="ALPT02000013">
    <property type="protein sequence ID" value="KGA98229.1"/>
    <property type="molecule type" value="Genomic_DNA"/>
</dbReference>
<dbReference type="CDD" id="cd17909">
    <property type="entry name" value="CheC_ClassI"/>
    <property type="match status" value="1"/>
</dbReference>
<gene>
    <name evidence="5" type="ORF">AJ85_05230</name>
    <name evidence="4" type="ORF">BALCAV_0205555</name>
</gene>
<evidence type="ECO:0000313" key="7">
    <source>
        <dbReference type="Proteomes" id="UP000297014"/>
    </source>
</evidence>
<dbReference type="STRING" id="1218173.BALCAV_0205555"/>
<dbReference type="InterPro" id="IPR050992">
    <property type="entry name" value="CheZ_family_phosphatases"/>
</dbReference>
<dbReference type="AlphaFoldDB" id="A0A094WKI8"/>
<evidence type="ECO:0000259" key="3">
    <source>
        <dbReference type="Pfam" id="PF04509"/>
    </source>
</evidence>
<dbReference type="InterPro" id="IPR007597">
    <property type="entry name" value="CheC"/>
</dbReference>
<dbReference type="SUPFAM" id="SSF103039">
    <property type="entry name" value="CheC-like"/>
    <property type="match status" value="1"/>
</dbReference>
<proteinExistence type="predicted"/>
<evidence type="ECO:0000313" key="5">
    <source>
        <dbReference type="EMBL" id="THG91394.1"/>
    </source>
</evidence>
<dbReference type="OrthoDB" id="9812187at2"/>
<evidence type="ECO:0000256" key="1">
    <source>
        <dbReference type="ARBA" id="ARBA00022500"/>
    </source>
</evidence>
<evidence type="ECO:0000256" key="2">
    <source>
        <dbReference type="ARBA" id="ARBA00022801"/>
    </source>
</evidence>